<dbReference type="RefSeq" id="WP_005977941.1">
    <property type="nucleotide sequence ID" value="NZ_BAABXY010000001.1"/>
</dbReference>
<dbReference type="EMBL" id="LS483487">
    <property type="protein sequence ID" value="SQJ01723.1"/>
    <property type="molecule type" value="Genomic_DNA"/>
</dbReference>
<dbReference type="PANTHER" id="PTHR42983:SF1">
    <property type="entry name" value="IRON-MOLYBDENUM PROTEIN"/>
    <property type="match status" value="1"/>
</dbReference>
<dbReference type="InterPro" id="IPR033913">
    <property type="entry name" value="MTH1175_dom"/>
</dbReference>
<sequence>MSNEILRVGFSTNDEVMLEGHFGHCEKFAIYTIENGKAVKKEIAVAPEHAPGVFPKFIAEQKVNVVITGGMGQRAIDMLKANGTEVILGASGKIEDILKTYLEGNLVSNGAACAHHHHDHHEEHNCKH</sequence>
<name>A0AAX2JCG5_9FUSO</name>
<reference evidence="2 3" key="1">
    <citation type="submission" date="2018-06" db="EMBL/GenBank/DDBJ databases">
        <authorList>
            <consortium name="Pathogen Informatics"/>
            <person name="Doyle S."/>
        </authorList>
    </citation>
    <scope>NUCLEOTIDE SEQUENCE [LARGE SCALE GENOMIC DNA]</scope>
    <source>
        <strain evidence="2 3">NCTC12112</strain>
    </source>
</reference>
<dbReference type="PANTHER" id="PTHR42983">
    <property type="entry name" value="DINITROGENASE IRON-MOLYBDENUM COFACTOR PROTEIN-RELATED"/>
    <property type="match status" value="1"/>
</dbReference>
<dbReference type="Pfam" id="PF02579">
    <property type="entry name" value="Nitro_FeMo-Co"/>
    <property type="match status" value="1"/>
</dbReference>
<dbReference type="Proteomes" id="UP000249008">
    <property type="component" value="Chromosome 1"/>
</dbReference>
<proteinExistence type="predicted"/>
<dbReference type="CDD" id="cd00851">
    <property type="entry name" value="MTH1175"/>
    <property type="match status" value="1"/>
</dbReference>
<dbReference type="SUPFAM" id="SSF53146">
    <property type="entry name" value="Nitrogenase accessory factor-like"/>
    <property type="match status" value="1"/>
</dbReference>
<accession>A0AAX2JCG5</accession>
<dbReference type="InterPro" id="IPR036105">
    <property type="entry name" value="DiNase_FeMo-co_biosyn_sf"/>
</dbReference>
<dbReference type="InterPro" id="IPR003731">
    <property type="entry name" value="Di-Nase_FeMo-co_biosynth"/>
</dbReference>
<organism evidence="2 3">
    <name type="scientific">Fusobacterium ulcerans</name>
    <dbReference type="NCBI Taxonomy" id="861"/>
    <lineage>
        <taxon>Bacteria</taxon>
        <taxon>Fusobacteriati</taxon>
        <taxon>Fusobacteriota</taxon>
        <taxon>Fusobacteriia</taxon>
        <taxon>Fusobacteriales</taxon>
        <taxon>Fusobacteriaceae</taxon>
        <taxon>Fusobacterium</taxon>
    </lineage>
</organism>
<evidence type="ECO:0000259" key="1">
    <source>
        <dbReference type="Pfam" id="PF02579"/>
    </source>
</evidence>
<evidence type="ECO:0000313" key="3">
    <source>
        <dbReference type="Proteomes" id="UP000249008"/>
    </source>
</evidence>
<evidence type="ECO:0000313" key="2">
    <source>
        <dbReference type="EMBL" id="SQJ01723.1"/>
    </source>
</evidence>
<dbReference type="KEGG" id="ful:C4N20_13155"/>
<feature type="domain" description="Dinitrogenase iron-molybdenum cofactor biosynthesis" evidence="1">
    <location>
        <begin position="16"/>
        <end position="102"/>
    </location>
</feature>
<dbReference type="GeneID" id="78455767"/>
<dbReference type="AlphaFoldDB" id="A0AAX2JCG5"/>
<gene>
    <name evidence="2" type="ORF">NCTC12112_01195</name>
</gene>
<dbReference type="Gene3D" id="3.30.420.130">
    <property type="entry name" value="Dinitrogenase iron-molybdenum cofactor biosynthesis domain"/>
    <property type="match status" value="1"/>
</dbReference>
<protein>
    <submittedName>
        <fullName evidence="2">Dinitrogenase iron-molybdenum cofactor</fullName>
    </submittedName>
</protein>